<evidence type="ECO:0000256" key="3">
    <source>
        <dbReference type="ARBA" id="ARBA00022525"/>
    </source>
</evidence>
<name>B2C3I3_MONPR</name>
<evidence type="ECO:0000313" key="5">
    <source>
        <dbReference type="EMBL" id="ABZ03967.2"/>
    </source>
</evidence>
<gene>
    <name evidence="5" type="primary">Cp4</name>
</gene>
<keyword evidence="3" id="KW-0964">Secreted</keyword>
<comment type="similarity">
    <text evidence="2">Belongs to the cerato-platanin family.</text>
</comment>
<dbReference type="SUPFAM" id="SSF50685">
    <property type="entry name" value="Barwin-like endoglucanases"/>
    <property type="match status" value="1"/>
</dbReference>
<feature type="signal peptide" evidence="4">
    <location>
        <begin position="1"/>
        <end position="19"/>
    </location>
</feature>
<dbReference type="Pfam" id="PF07249">
    <property type="entry name" value="Cerato-platanin"/>
    <property type="match status" value="1"/>
</dbReference>
<sequence length="173" mass="18484">MKSFTTLLSLGFVASVASALPSPQGDPTPATPAKYRLSHNPVYDNRSMEIGRLACGGGENGLVTKGYRTLGDLPFFDNIGAAHPSSYNSLECGSCWNLTYKGNWAYIIAVDNASDEDLFVISDEANKALTRVNGRNEGIEQDIVDLDSAHEVDRACCGFNTGTQCPTALNNDG</sequence>
<comment type="subcellular location">
    <subcellularLocation>
        <location evidence="1">Secreted</location>
    </subcellularLocation>
</comment>
<dbReference type="CDD" id="cd22778">
    <property type="entry name" value="DPBB_CEPL-like"/>
    <property type="match status" value="1"/>
</dbReference>
<dbReference type="EMBL" id="EU250344">
    <property type="protein sequence ID" value="ABZ03967.2"/>
    <property type="molecule type" value="Genomic_DNA"/>
</dbReference>
<dbReference type="GO" id="GO:0005576">
    <property type="term" value="C:extracellular region"/>
    <property type="evidence" value="ECO:0007669"/>
    <property type="project" value="UniProtKB-SubCell"/>
</dbReference>
<keyword evidence="4" id="KW-0732">Signal</keyword>
<proteinExistence type="inferred from homology"/>
<dbReference type="AlphaFoldDB" id="B2C3I3"/>
<evidence type="ECO:0000256" key="2">
    <source>
        <dbReference type="ARBA" id="ARBA00010421"/>
    </source>
</evidence>
<evidence type="ECO:0000256" key="1">
    <source>
        <dbReference type="ARBA" id="ARBA00004613"/>
    </source>
</evidence>
<dbReference type="Gene3D" id="2.40.40.10">
    <property type="entry name" value="RlpA-like domain"/>
    <property type="match status" value="1"/>
</dbReference>
<dbReference type="InterPro" id="IPR010829">
    <property type="entry name" value="Cerato-platanin"/>
</dbReference>
<reference evidence="5" key="1">
    <citation type="submission" date="2012-09" db="EMBL/GenBank/DDBJ databases">
        <title>A new necrosis protein found in Moniliophthora perniciosa, the causal agent of witches' broom disease in cacao.</title>
        <authorList>
            <person name="Zaparoli G.H.A."/>
            <person name="Cabrera O.G."/>
            <person name="Medrano F.J."/>
            <person name="Tiburcio R.A."/>
            <person name="Costa G.G.L."/>
            <person name="Pereira G.A.G."/>
        </authorList>
    </citation>
    <scope>NUCLEOTIDE SEQUENCE</scope>
</reference>
<dbReference type="InterPro" id="IPR036908">
    <property type="entry name" value="RlpA-like_sf"/>
</dbReference>
<protein>
    <submittedName>
        <fullName evidence="5">Cerato-platanin-like protein</fullName>
    </submittedName>
</protein>
<feature type="chain" id="PRO_5002776582" evidence="4">
    <location>
        <begin position="20"/>
        <end position="173"/>
    </location>
</feature>
<accession>B2C3I3</accession>
<evidence type="ECO:0000256" key="4">
    <source>
        <dbReference type="SAM" id="SignalP"/>
    </source>
</evidence>
<organism evidence="5">
    <name type="scientific">Moniliophthora perniciosa</name>
    <name type="common">Witches'-broom disease fungus</name>
    <name type="synonym">Marasmius perniciosus</name>
    <dbReference type="NCBI Taxonomy" id="153609"/>
    <lineage>
        <taxon>Eukaryota</taxon>
        <taxon>Fungi</taxon>
        <taxon>Dikarya</taxon>
        <taxon>Basidiomycota</taxon>
        <taxon>Agaricomycotina</taxon>
        <taxon>Agaricomycetes</taxon>
        <taxon>Agaricomycetidae</taxon>
        <taxon>Agaricales</taxon>
        <taxon>Marasmiineae</taxon>
        <taxon>Marasmiaceae</taxon>
        <taxon>Moniliophthora</taxon>
    </lineage>
</organism>